<evidence type="ECO:0000313" key="1">
    <source>
        <dbReference type="EMBL" id="SCX36351.1"/>
    </source>
</evidence>
<evidence type="ECO:0000313" key="2">
    <source>
        <dbReference type="Proteomes" id="UP000187891"/>
    </source>
</evidence>
<protein>
    <submittedName>
        <fullName evidence="1">Uncharacterized protein</fullName>
    </submittedName>
</protein>
<gene>
    <name evidence="1" type="ORF">DSM25559_5444</name>
</gene>
<organism evidence="1 2">
    <name type="scientific">Agrobacterium rosae</name>
    <dbReference type="NCBI Taxonomy" id="1972867"/>
    <lineage>
        <taxon>Bacteria</taxon>
        <taxon>Pseudomonadati</taxon>
        <taxon>Pseudomonadota</taxon>
        <taxon>Alphaproteobacteria</taxon>
        <taxon>Hyphomicrobiales</taxon>
        <taxon>Rhizobiaceae</taxon>
        <taxon>Rhizobium/Agrobacterium group</taxon>
        <taxon>Agrobacterium</taxon>
    </lineage>
</organism>
<proteinExistence type="predicted"/>
<dbReference type="AlphaFoldDB" id="A0A1R3U3P9"/>
<dbReference type="Proteomes" id="UP000187891">
    <property type="component" value="Unassembled WGS sequence"/>
</dbReference>
<name>A0A1R3U3P9_9HYPH</name>
<reference evidence="2" key="1">
    <citation type="submission" date="2016-10" db="EMBL/GenBank/DDBJ databases">
        <authorList>
            <person name="Wibberg D."/>
        </authorList>
    </citation>
    <scope>NUCLEOTIDE SEQUENCE [LARGE SCALE GENOMIC DNA]</scope>
</reference>
<sequence length="61" mass="6530">MSIGVSAKITLPRIDNDGAGTVEVPRVARNNGRVVNKCDQGIGLVATVQDIQIPHSHQILR</sequence>
<dbReference type="STRING" id="1907666.DSM25559_5444"/>
<dbReference type="EMBL" id="FMUE01000032">
    <property type="protein sequence ID" value="SCX36351.1"/>
    <property type="molecule type" value="Genomic_DNA"/>
</dbReference>
<accession>A0A1R3U3P9</accession>